<evidence type="ECO:0000256" key="3">
    <source>
        <dbReference type="ARBA" id="ARBA00023163"/>
    </source>
</evidence>
<dbReference type="InterPro" id="IPR036390">
    <property type="entry name" value="WH_DNA-bd_sf"/>
</dbReference>
<dbReference type="PRINTS" id="PR00033">
    <property type="entry name" value="HTHASNC"/>
</dbReference>
<dbReference type="InterPro" id="IPR011008">
    <property type="entry name" value="Dimeric_a/b-barrel"/>
</dbReference>
<evidence type="ECO:0000256" key="2">
    <source>
        <dbReference type="ARBA" id="ARBA00023125"/>
    </source>
</evidence>
<keyword evidence="2" id="KW-0238">DNA-binding</keyword>
<dbReference type="SUPFAM" id="SSF54909">
    <property type="entry name" value="Dimeric alpha+beta barrel"/>
    <property type="match status" value="1"/>
</dbReference>
<name>A0A1Q9ADC1_9HYPH</name>
<dbReference type="SUPFAM" id="SSF46785">
    <property type="entry name" value="Winged helix' DNA-binding domain"/>
    <property type="match status" value="1"/>
</dbReference>
<dbReference type="SMART" id="SM00344">
    <property type="entry name" value="HTH_ASNC"/>
    <property type="match status" value="1"/>
</dbReference>
<dbReference type="STRING" id="1672749.BJF92_17915"/>
<evidence type="ECO:0000313" key="7">
    <source>
        <dbReference type="Proteomes" id="UP000186143"/>
    </source>
</evidence>
<dbReference type="OrthoDB" id="9809462at2"/>
<reference evidence="6" key="2">
    <citation type="submission" date="2016-12" db="EMBL/GenBank/DDBJ databases">
        <authorList>
            <person name="Zhang X."/>
            <person name="Zhao J."/>
        </authorList>
    </citation>
    <scope>NUCLEOTIDE SEQUENCE</scope>
    <source>
        <strain evidence="6">RD15</strain>
    </source>
</reference>
<gene>
    <name evidence="5" type="ORF">BJF92_17915</name>
    <name evidence="6" type="ORF">BTR14_06195</name>
</gene>
<dbReference type="Proteomes" id="UP000186143">
    <property type="component" value="Unassembled WGS sequence"/>
</dbReference>
<dbReference type="PROSITE" id="PS50956">
    <property type="entry name" value="HTH_ASNC_2"/>
    <property type="match status" value="1"/>
</dbReference>
<evidence type="ECO:0000256" key="1">
    <source>
        <dbReference type="ARBA" id="ARBA00023015"/>
    </source>
</evidence>
<dbReference type="GO" id="GO:0005829">
    <property type="term" value="C:cytosol"/>
    <property type="evidence" value="ECO:0007669"/>
    <property type="project" value="TreeGrafter"/>
</dbReference>
<feature type="domain" description="HTH asnC-type" evidence="4">
    <location>
        <begin position="17"/>
        <end position="78"/>
    </location>
</feature>
<organism evidence="5 7">
    <name type="scientific">Xaviernesmea rhizosphaerae</name>
    <dbReference type="NCBI Taxonomy" id="1672749"/>
    <lineage>
        <taxon>Bacteria</taxon>
        <taxon>Pseudomonadati</taxon>
        <taxon>Pseudomonadota</taxon>
        <taxon>Alphaproteobacteria</taxon>
        <taxon>Hyphomicrobiales</taxon>
        <taxon>Rhizobiaceae</taxon>
        <taxon>Rhizobium/Agrobacterium group</taxon>
        <taxon>Xaviernesmea</taxon>
    </lineage>
</organism>
<evidence type="ECO:0000259" key="4">
    <source>
        <dbReference type="PROSITE" id="PS50956"/>
    </source>
</evidence>
<dbReference type="AlphaFoldDB" id="A0A1Q9ADC1"/>
<reference evidence="5 7" key="1">
    <citation type="submission" date="2016-09" db="EMBL/GenBank/DDBJ databases">
        <title>Rhizobium sp. nov., a novel species isolated from the rice rhizosphere.</title>
        <authorList>
            <person name="Zhao J."/>
            <person name="Zhang X."/>
        </authorList>
    </citation>
    <scope>NUCLEOTIDE SEQUENCE [LARGE SCALE GENOMIC DNA]</scope>
    <source>
        <strain evidence="5 7">MH17</strain>
    </source>
</reference>
<dbReference type="InterPro" id="IPR036388">
    <property type="entry name" value="WH-like_DNA-bd_sf"/>
</dbReference>
<keyword evidence="8" id="KW-1185">Reference proteome</keyword>
<proteinExistence type="predicted"/>
<dbReference type="InterPro" id="IPR019887">
    <property type="entry name" value="Tscrpt_reg_AsnC/Lrp_C"/>
</dbReference>
<comment type="caution">
    <text evidence="5">The sequence shown here is derived from an EMBL/GenBank/DDBJ whole genome shotgun (WGS) entry which is preliminary data.</text>
</comment>
<dbReference type="Pfam" id="PF01037">
    <property type="entry name" value="AsnC_trans_reg"/>
    <property type="match status" value="1"/>
</dbReference>
<dbReference type="PANTHER" id="PTHR30154">
    <property type="entry name" value="LEUCINE-RESPONSIVE REGULATORY PROTEIN"/>
    <property type="match status" value="1"/>
</dbReference>
<protein>
    <submittedName>
        <fullName evidence="5">AsnC family transcriptional regulator</fullName>
    </submittedName>
</protein>
<dbReference type="GO" id="GO:0043565">
    <property type="term" value="F:sequence-specific DNA binding"/>
    <property type="evidence" value="ECO:0007669"/>
    <property type="project" value="InterPro"/>
</dbReference>
<dbReference type="Proteomes" id="UP000192652">
    <property type="component" value="Unassembled WGS sequence"/>
</dbReference>
<dbReference type="EMBL" id="MSPX01000003">
    <property type="protein sequence ID" value="OQP87512.1"/>
    <property type="molecule type" value="Genomic_DNA"/>
</dbReference>
<evidence type="ECO:0000313" key="6">
    <source>
        <dbReference type="EMBL" id="OQP87512.1"/>
    </source>
</evidence>
<dbReference type="InterPro" id="IPR019888">
    <property type="entry name" value="Tscrpt_reg_AsnC-like"/>
</dbReference>
<dbReference type="PANTHER" id="PTHR30154:SF51">
    <property type="entry name" value="ASNC-FAMILY TRANSCRIPTIONAL REGULATORY PROTEIN"/>
    <property type="match status" value="1"/>
</dbReference>
<dbReference type="Pfam" id="PF13404">
    <property type="entry name" value="HTH_AsnC-type"/>
    <property type="match status" value="1"/>
</dbReference>
<evidence type="ECO:0000313" key="5">
    <source>
        <dbReference type="EMBL" id="OLP52925.1"/>
    </source>
</evidence>
<sequence length="160" mass="17746">MTKAKPHHDLRSERAPIDEIDAQLLRALNADARQPLSALARQVGLSAPSVAERVRRLESSGILAGFTAEIDNRALGYSLCALVRIRPLPGKLHIVERRIQDIPEIIECDRVTGDDPFLARMVVRSIEEMDTILDSLSHDAVTSTSVIKAQSVKRRLPPLR</sequence>
<keyword evidence="3" id="KW-0804">Transcription</keyword>
<dbReference type="GO" id="GO:0043200">
    <property type="term" value="P:response to amino acid"/>
    <property type="evidence" value="ECO:0007669"/>
    <property type="project" value="TreeGrafter"/>
</dbReference>
<dbReference type="PROSITE" id="PS00519">
    <property type="entry name" value="HTH_ASNC_1"/>
    <property type="match status" value="1"/>
</dbReference>
<dbReference type="Gene3D" id="3.30.70.920">
    <property type="match status" value="1"/>
</dbReference>
<dbReference type="Gene3D" id="1.10.10.10">
    <property type="entry name" value="Winged helix-like DNA-binding domain superfamily/Winged helix DNA-binding domain"/>
    <property type="match status" value="1"/>
</dbReference>
<keyword evidence="1" id="KW-0805">Transcription regulation</keyword>
<accession>A0A1Q9ADC1</accession>
<dbReference type="InterPro" id="IPR000485">
    <property type="entry name" value="AsnC-type_HTH_dom"/>
</dbReference>
<evidence type="ECO:0000313" key="8">
    <source>
        <dbReference type="Proteomes" id="UP000192652"/>
    </source>
</evidence>
<dbReference type="RefSeq" id="WP_075636790.1">
    <property type="nucleotide sequence ID" value="NZ_MKIO01000041.1"/>
</dbReference>
<reference evidence="6 8" key="3">
    <citation type="journal article" date="2017" name="Antonie Van Leeuwenhoek">
        <title>Rhizobium rhizosphaerae sp. nov., a novel species isolated from rice rhizosphere.</title>
        <authorList>
            <person name="Zhao J.J."/>
            <person name="Zhang J."/>
            <person name="Zhang R.J."/>
            <person name="Zhang C.W."/>
            <person name="Yin H.Q."/>
            <person name="Zhang X.X."/>
        </authorList>
    </citation>
    <scope>NUCLEOTIDE SEQUENCE [LARGE SCALE GENOMIC DNA]</scope>
    <source>
        <strain evidence="6 8">RD15</strain>
    </source>
</reference>
<dbReference type="InterPro" id="IPR019885">
    <property type="entry name" value="Tscrpt_reg_HTH_AsnC-type_CS"/>
</dbReference>
<dbReference type="EMBL" id="MKIO01000041">
    <property type="protein sequence ID" value="OLP52925.1"/>
    <property type="molecule type" value="Genomic_DNA"/>
</dbReference>